<keyword evidence="1" id="KW-0812">Transmembrane</keyword>
<feature type="transmembrane region" description="Helical" evidence="1">
    <location>
        <begin position="12"/>
        <end position="30"/>
    </location>
</feature>
<dbReference type="Proteomes" id="UP000094936">
    <property type="component" value="Unassembled WGS sequence"/>
</dbReference>
<dbReference type="AlphaFoldDB" id="A0A1C3E9G3"/>
<dbReference type="STRING" id="1080227.A8L45_21460"/>
<organism evidence="2 3">
    <name type="scientific">Veronia pacifica</name>
    <dbReference type="NCBI Taxonomy" id="1080227"/>
    <lineage>
        <taxon>Bacteria</taxon>
        <taxon>Pseudomonadati</taxon>
        <taxon>Pseudomonadota</taxon>
        <taxon>Gammaproteobacteria</taxon>
        <taxon>Vibrionales</taxon>
        <taxon>Vibrionaceae</taxon>
        <taxon>Veronia</taxon>
    </lineage>
</organism>
<proteinExistence type="predicted"/>
<dbReference type="EMBL" id="LYBM01000061">
    <property type="protein sequence ID" value="ODA29870.1"/>
    <property type="molecule type" value="Genomic_DNA"/>
</dbReference>
<evidence type="ECO:0000313" key="2">
    <source>
        <dbReference type="EMBL" id="ODA29870.1"/>
    </source>
</evidence>
<dbReference type="OrthoDB" id="7064568at2"/>
<accession>A0A1C3E9G3</accession>
<reference evidence="2 3" key="1">
    <citation type="submission" date="2016-05" db="EMBL/GenBank/DDBJ databases">
        <title>Genomic Taxonomy of the Vibrionaceae.</title>
        <authorList>
            <person name="Gomez-Gil B."/>
            <person name="Enciso-Ibarra J."/>
        </authorList>
    </citation>
    <scope>NUCLEOTIDE SEQUENCE [LARGE SCALE GENOMIC DNA]</scope>
    <source>
        <strain evidence="2 3">CAIM 1920</strain>
    </source>
</reference>
<evidence type="ECO:0000256" key="1">
    <source>
        <dbReference type="SAM" id="Phobius"/>
    </source>
</evidence>
<dbReference type="RefSeq" id="WP_068905402.1">
    <property type="nucleotide sequence ID" value="NZ_JBHUIF010000013.1"/>
</dbReference>
<name>A0A1C3E9G3_9GAMM</name>
<protein>
    <submittedName>
        <fullName evidence="2">Uncharacterized protein</fullName>
    </submittedName>
</protein>
<evidence type="ECO:0000313" key="3">
    <source>
        <dbReference type="Proteomes" id="UP000094936"/>
    </source>
</evidence>
<sequence length="251" mass="29315">MIFDFSNLDTKLLIAIIAPISACIGYSYRARTESKKKQKRALYLMLEVWHRLSVNYKKDFRPEFIYLFKKIENKIPDLKLSEDDINIMYDTFEPVLLEKMKGISQEDLEDYQNKFKEAIILTSEDNPILAYEISHSVLISKISDDVNSMFSKFLGNNTSQEENERKLRRLVESIFDVKAIESLEDDVKKVARSISIFDFIRVKNKIKKRKNFLLNSHKADPEIERLASSFLDGVKMLSEDSNKKHKAEAEI</sequence>
<gene>
    <name evidence="2" type="ORF">A8L45_21460</name>
</gene>
<keyword evidence="1" id="KW-1133">Transmembrane helix</keyword>
<keyword evidence="1" id="KW-0472">Membrane</keyword>
<comment type="caution">
    <text evidence="2">The sequence shown here is derived from an EMBL/GenBank/DDBJ whole genome shotgun (WGS) entry which is preliminary data.</text>
</comment>
<keyword evidence="3" id="KW-1185">Reference proteome</keyword>